<dbReference type="Proteomes" id="UP000191901">
    <property type="component" value="Chromosome"/>
</dbReference>
<sequence>MRFRQQHQAKLPQVDLIPMLNVMMGILAFFVMITMTLGSEQLIEVQLPAEQQPDEPAPLPTDPFIVELAAPNQVRLNGQPIDVPTLQQQMETYLGRNPDNVVFLLPNRDLPYEDVMQFLGEMRAVGGDRVSLAIEE</sequence>
<keyword evidence="5 8" id="KW-1133">Transmembrane helix</keyword>
<evidence type="ECO:0000256" key="4">
    <source>
        <dbReference type="ARBA" id="ARBA00022692"/>
    </source>
</evidence>
<evidence type="ECO:0000256" key="3">
    <source>
        <dbReference type="ARBA" id="ARBA00022475"/>
    </source>
</evidence>
<protein>
    <submittedName>
        <fullName evidence="9">Biopolymer transport protein ExbD</fullName>
    </submittedName>
</protein>
<feature type="transmembrane region" description="Helical" evidence="8">
    <location>
        <begin position="20"/>
        <end position="38"/>
    </location>
</feature>
<evidence type="ECO:0000313" key="10">
    <source>
        <dbReference type="Proteomes" id="UP000191901"/>
    </source>
</evidence>
<dbReference type="KEGG" id="hhg:XM38_047550"/>
<dbReference type="GO" id="GO:0005886">
    <property type="term" value="C:plasma membrane"/>
    <property type="evidence" value="ECO:0007669"/>
    <property type="project" value="UniProtKB-SubCell"/>
</dbReference>
<keyword evidence="7" id="KW-0653">Protein transport</keyword>
<keyword evidence="3" id="KW-1003">Cell membrane</keyword>
<dbReference type="STRING" id="1641165.XM38_02155"/>
<dbReference type="RefSeq" id="WP_080805503.1">
    <property type="nucleotide sequence ID" value="NZ_CP021983.2"/>
</dbReference>
<dbReference type="InterPro" id="IPR003400">
    <property type="entry name" value="ExbD"/>
</dbReference>
<comment type="subcellular location">
    <subcellularLocation>
        <location evidence="1">Cell membrane</location>
        <topology evidence="1">Single-pass membrane protein</topology>
    </subcellularLocation>
    <subcellularLocation>
        <location evidence="7">Cell membrane</location>
        <topology evidence="7">Single-pass type II membrane protein</topology>
    </subcellularLocation>
</comment>
<keyword evidence="6 8" id="KW-0472">Membrane</keyword>
<dbReference type="OrthoDB" id="465809at2"/>
<proteinExistence type="inferred from homology"/>
<dbReference type="PANTHER" id="PTHR30558:SF3">
    <property type="entry name" value="BIOPOLYMER TRANSPORT PROTEIN EXBD-RELATED"/>
    <property type="match status" value="1"/>
</dbReference>
<keyword evidence="10" id="KW-1185">Reference proteome</keyword>
<dbReference type="EMBL" id="CP021983">
    <property type="protein sequence ID" value="ASC73783.1"/>
    <property type="molecule type" value="Genomic_DNA"/>
</dbReference>
<keyword evidence="4 7" id="KW-0812">Transmembrane</keyword>
<organism evidence="9 10">
    <name type="scientific">Halomicronema hongdechloris C2206</name>
    <dbReference type="NCBI Taxonomy" id="1641165"/>
    <lineage>
        <taxon>Bacteria</taxon>
        <taxon>Bacillati</taxon>
        <taxon>Cyanobacteriota</taxon>
        <taxon>Cyanophyceae</taxon>
        <taxon>Nodosilineales</taxon>
        <taxon>Nodosilineaceae</taxon>
        <taxon>Halomicronema</taxon>
    </lineage>
</organism>
<comment type="similarity">
    <text evidence="2 7">Belongs to the ExbD/TolR family.</text>
</comment>
<evidence type="ECO:0000256" key="5">
    <source>
        <dbReference type="ARBA" id="ARBA00022989"/>
    </source>
</evidence>
<accession>A0A1Z3HU07</accession>
<evidence type="ECO:0000256" key="8">
    <source>
        <dbReference type="SAM" id="Phobius"/>
    </source>
</evidence>
<gene>
    <name evidence="9" type="ORF">XM38_047550</name>
</gene>
<dbReference type="AlphaFoldDB" id="A0A1Z3HU07"/>
<dbReference type="GO" id="GO:0015031">
    <property type="term" value="P:protein transport"/>
    <property type="evidence" value="ECO:0007669"/>
    <property type="project" value="UniProtKB-KW"/>
</dbReference>
<evidence type="ECO:0000313" key="9">
    <source>
        <dbReference type="EMBL" id="ASC73783.1"/>
    </source>
</evidence>
<dbReference type="Gene3D" id="3.30.420.270">
    <property type="match status" value="1"/>
</dbReference>
<name>A0A1Z3HU07_9CYAN</name>
<dbReference type="GO" id="GO:0022857">
    <property type="term" value="F:transmembrane transporter activity"/>
    <property type="evidence" value="ECO:0007669"/>
    <property type="project" value="InterPro"/>
</dbReference>
<keyword evidence="7" id="KW-0813">Transport</keyword>
<evidence type="ECO:0000256" key="2">
    <source>
        <dbReference type="ARBA" id="ARBA00005811"/>
    </source>
</evidence>
<evidence type="ECO:0000256" key="1">
    <source>
        <dbReference type="ARBA" id="ARBA00004162"/>
    </source>
</evidence>
<evidence type="ECO:0000256" key="6">
    <source>
        <dbReference type="ARBA" id="ARBA00023136"/>
    </source>
</evidence>
<dbReference type="PANTHER" id="PTHR30558">
    <property type="entry name" value="EXBD MEMBRANE COMPONENT OF PMF-DRIVEN MACROMOLECULE IMPORT SYSTEM"/>
    <property type="match status" value="1"/>
</dbReference>
<reference evidence="9 10" key="1">
    <citation type="journal article" date="2016" name="Biochim. Biophys. Acta">
        <title>Characterization of red-shifted phycobilisomes isolated from the chlorophyll f-containing cyanobacterium Halomicronema hongdechloris.</title>
        <authorList>
            <person name="Li Y."/>
            <person name="Lin Y."/>
            <person name="Garvey C.J."/>
            <person name="Birch D."/>
            <person name="Corkery R.W."/>
            <person name="Loughlin P.C."/>
            <person name="Scheer H."/>
            <person name="Willows R.D."/>
            <person name="Chen M."/>
        </authorList>
    </citation>
    <scope>NUCLEOTIDE SEQUENCE [LARGE SCALE GENOMIC DNA]</scope>
    <source>
        <strain evidence="9 10">C2206</strain>
    </source>
</reference>
<dbReference type="Pfam" id="PF02472">
    <property type="entry name" value="ExbD"/>
    <property type="match status" value="1"/>
</dbReference>
<evidence type="ECO:0000256" key="7">
    <source>
        <dbReference type="RuleBase" id="RU003879"/>
    </source>
</evidence>